<name>A0ABV6VJ19_9ACTN</name>
<comment type="caution">
    <text evidence="2">The sequence shown here is derived from an EMBL/GenBank/DDBJ whole genome shotgun (WGS) entry which is preliminary data.</text>
</comment>
<gene>
    <name evidence="2" type="ORF">ACEZDG_31100</name>
</gene>
<evidence type="ECO:0000256" key="1">
    <source>
        <dbReference type="SAM" id="SignalP"/>
    </source>
</evidence>
<keyword evidence="1" id="KW-0732">Signal</keyword>
<feature type="signal peptide" evidence="1">
    <location>
        <begin position="1"/>
        <end position="26"/>
    </location>
</feature>
<keyword evidence="3" id="KW-1185">Reference proteome</keyword>
<evidence type="ECO:0000313" key="2">
    <source>
        <dbReference type="EMBL" id="MFC1413720.1"/>
    </source>
</evidence>
<sequence>MTTLLRRTAAVLLASTALLLPARAQAASPAPDPDQCVPPAGASATGPVRIALDWSAAPMAPGSTPSLGIRVTNTGDVPTAASTLVVVHLPAPNSISAPAGTDLTLFGTGGSYTVPAGLAPGATAGTVLTLDVHAEDPPNTTQHCDVTSFTGDDHATVPYDVVTGDPVVALGISTYGPVSAAPGATVNFGVVEHNAGPSNAYQGTTAITMTAPEHTRWTAPLPYGCTADPTGARLSCDYQGSPLVWRDEAQWPNLTLDPGVEPGTVLGGGELTIANPWDCGGVHRTPFGVTVTPPAQP</sequence>
<feature type="chain" id="PRO_5046870183" evidence="1">
    <location>
        <begin position="27"/>
        <end position="297"/>
    </location>
</feature>
<organism evidence="2 3">
    <name type="scientific">Streptacidiphilus alkalitolerans</name>
    <dbReference type="NCBI Taxonomy" id="3342712"/>
    <lineage>
        <taxon>Bacteria</taxon>
        <taxon>Bacillati</taxon>
        <taxon>Actinomycetota</taxon>
        <taxon>Actinomycetes</taxon>
        <taxon>Kitasatosporales</taxon>
        <taxon>Streptomycetaceae</taxon>
        <taxon>Streptacidiphilus</taxon>
    </lineage>
</organism>
<evidence type="ECO:0000313" key="3">
    <source>
        <dbReference type="Proteomes" id="UP001592582"/>
    </source>
</evidence>
<protein>
    <submittedName>
        <fullName evidence="2">Uncharacterized protein</fullName>
    </submittedName>
</protein>
<reference evidence="2 3" key="1">
    <citation type="submission" date="2024-09" db="EMBL/GenBank/DDBJ databases">
        <authorList>
            <person name="Lee S.D."/>
        </authorList>
    </citation>
    <scope>NUCLEOTIDE SEQUENCE [LARGE SCALE GENOMIC DNA]</scope>
    <source>
        <strain evidence="2 3">N1-1</strain>
    </source>
</reference>
<dbReference type="EMBL" id="JBHEZX010000018">
    <property type="protein sequence ID" value="MFC1413720.1"/>
    <property type="molecule type" value="Genomic_DNA"/>
</dbReference>
<proteinExistence type="predicted"/>
<dbReference type="RefSeq" id="WP_380516053.1">
    <property type="nucleotide sequence ID" value="NZ_JBHEZX010000018.1"/>
</dbReference>
<dbReference type="Proteomes" id="UP001592582">
    <property type="component" value="Unassembled WGS sequence"/>
</dbReference>
<accession>A0ABV6VJ19</accession>